<feature type="chain" id="PRO_5036880611" evidence="1">
    <location>
        <begin position="29"/>
        <end position="199"/>
    </location>
</feature>
<name>A0A917Z0H6_9ACTN</name>
<evidence type="ECO:0000313" key="2">
    <source>
        <dbReference type="EMBL" id="GGO71416.1"/>
    </source>
</evidence>
<reference evidence="2" key="1">
    <citation type="journal article" date="2014" name="Int. J. Syst. Evol. Microbiol.">
        <title>Complete genome sequence of Corynebacterium casei LMG S-19264T (=DSM 44701T), isolated from a smear-ripened cheese.</title>
        <authorList>
            <consortium name="US DOE Joint Genome Institute (JGI-PGF)"/>
            <person name="Walter F."/>
            <person name="Albersmeier A."/>
            <person name="Kalinowski J."/>
            <person name="Ruckert C."/>
        </authorList>
    </citation>
    <scope>NUCLEOTIDE SEQUENCE</scope>
    <source>
        <strain evidence="2">CGMCC 4.7368</strain>
    </source>
</reference>
<keyword evidence="3" id="KW-1185">Reference proteome</keyword>
<proteinExistence type="predicted"/>
<sequence>MRLVSRILIGAAAAASMVALGAPVAANAATTSASSAATAASSSYFQDDWGPYFSSDDKARARGQVTVEKQPYKHWYWKTHVVKHKVCKDGKFGKKCKIVFKKHKKHAWVWKHRYVFTVDSTLRNHKWWGGKKCAWETFKVVGHDGHTYFKSFRNCEKFPAHYSFSGKDAAHIYVDVSRGHFGGPTGHHSGWKDVYHAAP</sequence>
<protein>
    <submittedName>
        <fullName evidence="2">Uncharacterized protein</fullName>
    </submittedName>
</protein>
<dbReference type="RefSeq" id="WP_189125370.1">
    <property type="nucleotide sequence ID" value="NZ_BMNH01000010.1"/>
</dbReference>
<dbReference type="AlphaFoldDB" id="A0A917Z0H6"/>
<organism evidence="2 3">
    <name type="scientific">Nonomuraea cavernae</name>
    <dbReference type="NCBI Taxonomy" id="2045107"/>
    <lineage>
        <taxon>Bacteria</taxon>
        <taxon>Bacillati</taxon>
        <taxon>Actinomycetota</taxon>
        <taxon>Actinomycetes</taxon>
        <taxon>Streptosporangiales</taxon>
        <taxon>Streptosporangiaceae</taxon>
        <taxon>Nonomuraea</taxon>
    </lineage>
</organism>
<keyword evidence="1" id="KW-0732">Signal</keyword>
<reference evidence="2" key="2">
    <citation type="submission" date="2020-09" db="EMBL/GenBank/DDBJ databases">
        <authorList>
            <person name="Sun Q."/>
            <person name="Zhou Y."/>
        </authorList>
    </citation>
    <scope>NUCLEOTIDE SEQUENCE</scope>
    <source>
        <strain evidence="2">CGMCC 4.7368</strain>
    </source>
</reference>
<evidence type="ECO:0000256" key="1">
    <source>
        <dbReference type="SAM" id="SignalP"/>
    </source>
</evidence>
<gene>
    <name evidence="2" type="ORF">GCM10012289_37100</name>
</gene>
<evidence type="ECO:0000313" key="3">
    <source>
        <dbReference type="Proteomes" id="UP000646523"/>
    </source>
</evidence>
<feature type="signal peptide" evidence="1">
    <location>
        <begin position="1"/>
        <end position="28"/>
    </location>
</feature>
<comment type="caution">
    <text evidence="2">The sequence shown here is derived from an EMBL/GenBank/DDBJ whole genome shotgun (WGS) entry which is preliminary data.</text>
</comment>
<accession>A0A917Z0H6</accession>
<dbReference type="Proteomes" id="UP000646523">
    <property type="component" value="Unassembled WGS sequence"/>
</dbReference>
<dbReference type="EMBL" id="BMNH01000010">
    <property type="protein sequence ID" value="GGO71416.1"/>
    <property type="molecule type" value="Genomic_DNA"/>
</dbReference>